<feature type="compositionally biased region" description="Polar residues" evidence="1">
    <location>
        <begin position="182"/>
        <end position="197"/>
    </location>
</feature>
<dbReference type="Proteomes" id="UP001287286">
    <property type="component" value="Unassembled WGS sequence"/>
</dbReference>
<evidence type="ECO:0000313" key="2">
    <source>
        <dbReference type="EMBL" id="KAK4082017.1"/>
    </source>
</evidence>
<comment type="caution">
    <text evidence="2">The sequence shown here is derived from an EMBL/GenBank/DDBJ whole genome shotgun (WGS) entry which is preliminary data.</text>
</comment>
<evidence type="ECO:0000313" key="3">
    <source>
        <dbReference type="Proteomes" id="UP001287286"/>
    </source>
</evidence>
<feature type="region of interest" description="Disordered" evidence="1">
    <location>
        <begin position="343"/>
        <end position="370"/>
    </location>
</feature>
<evidence type="ECO:0000256" key="1">
    <source>
        <dbReference type="SAM" id="MobiDB-lite"/>
    </source>
</evidence>
<feature type="region of interest" description="Disordered" evidence="1">
    <location>
        <begin position="513"/>
        <end position="565"/>
    </location>
</feature>
<feature type="compositionally biased region" description="Gly residues" evidence="1">
    <location>
        <begin position="343"/>
        <end position="353"/>
    </location>
</feature>
<proteinExistence type="predicted"/>
<accession>A0ABR0BKK0</accession>
<organism evidence="2 3">
    <name type="scientific">Purpureocillium lilacinum</name>
    <name type="common">Paecilomyces lilacinus</name>
    <dbReference type="NCBI Taxonomy" id="33203"/>
    <lineage>
        <taxon>Eukaryota</taxon>
        <taxon>Fungi</taxon>
        <taxon>Dikarya</taxon>
        <taxon>Ascomycota</taxon>
        <taxon>Pezizomycotina</taxon>
        <taxon>Sordariomycetes</taxon>
        <taxon>Hypocreomycetidae</taxon>
        <taxon>Hypocreales</taxon>
        <taxon>Ophiocordycipitaceae</taxon>
        <taxon>Purpureocillium</taxon>
    </lineage>
</organism>
<name>A0ABR0BKK0_PURLI</name>
<protein>
    <submittedName>
        <fullName evidence="2">Uncharacterized protein</fullName>
    </submittedName>
</protein>
<feature type="compositionally biased region" description="Basic residues" evidence="1">
    <location>
        <begin position="198"/>
        <end position="214"/>
    </location>
</feature>
<sequence length="565" mass="60094">MVGPHSCRRGVAEPVSPQGQSIETDRQRAGEHFCVPIITAPSSPSIQTCDHLHEWHGRGAPLNEWTRQPWTIPSSLRSNLQGLPPGCAGVMGVDEAADRVATPTTAGPVERPVEHGRARRSRRPRCVVASPRAMFRSWAKAVAMQAMMPWSLGRGTSFQTMDYKNTHDGHAPEVLPKPATHCNSNSKGRAPPCNTTVPKHRSRYHRPRQVRANHARGERSWFSAHAALLILSGGEQATIITPQDKVAAITTKTPTRGGGRQACAENDATLCAQRLRYVRGVAGNGPPLSPLLTEFLGPGATRRAFASETDNQPCSALCICFSLPPPRWQKDALRRDEDAGGWCGESSLGGGGQARRFSSLEQASGPEEPELTIRRTDRHAHVVLLAVAAMGRALNIKALCALSRPVAAATATAMATSETTNPESDVQPASAVQALYEEASPAAAASSLRTEDIKSSGPWHGWSYSVMHTASSTGPSLGLAIHALRACHGDRLRATSAASQTVDAVLRIRFGDDKPTRRVRPPVPAHGDHGSSRDGVPPRLAYPEPGVGGGGVGGVTAPADDADEC</sequence>
<reference evidence="2 3" key="1">
    <citation type="journal article" date="2024" name="Microbiol. Resour. Announc.">
        <title>Genome annotations for the ascomycete fungi Trichoderma harzianum, Trichoderma aggressivum, and Purpureocillium lilacinum.</title>
        <authorList>
            <person name="Beijen E.P.W."/>
            <person name="Ohm R.A."/>
        </authorList>
    </citation>
    <scope>NUCLEOTIDE SEQUENCE [LARGE SCALE GENOMIC DNA]</scope>
    <source>
        <strain evidence="2 3">CBS 150709</strain>
    </source>
</reference>
<feature type="region of interest" description="Disordered" evidence="1">
    <location>
        <begin position="1"/>
        <end position="26"/>
    </location>
</feature>
<dbReference type="EMBL" id="JAWRVI010000067">
    <property type="protein sequence ID" value="KAK4082017.1"/>
    <property type="molecule type" value="Genomic_DNA"/>
</dbReference>
<gene>
    <name evidence="2" type="ORF">Purlil1_11338</name>
</gene>
<feature type="region of interest" description="Disordered" evidence="1">
    <location>
        <begin position="182"/>
        <end position="216"/>
    </location>
</feature>
<feature type="region of interest" description="Disordered" evidence="1">
    <location>
        <begin position="105"/>
        <end position="125"/>
    </location>
</feature>
<keyword evidence="3" id="KW-1185">Reference proteome</keyword>